<feature type="transmembrane region" description="Helical" evidence="8">
    <location>
        <begin position="28"/>
        <end position="51"/>
    </location>
</feature>
<feature type="transmembrane region" description="Helical" evidence="8">
    <location>
        <begin position="101"/>
        <end position="117"/>
    </location>
</feature>
<evidence type="ECO:0000256" key="7">
    <source>
        <dbReference type="PIRSR" id="PIRSR604254-1"/>
    </source>
</evidence>
<reference evidence="9 10" key="2">
    <citation type="journal article" date="2016" name="PeerJ">
        <title>Analysis of five complete genome sequences for members of the class Peribacteria in the recently recognized Peregrinibacteria bacterial phylum.</title>
        <authorList>
            <person name="Anantharaman K."/>
            <person name="Brown C.T."/>
            <person name="Burstein D."/>
            <person name="Castelle C.J."/>
            <person name="Probst A.J."/>
            <person name="Thomas B.C."/>
            <person name="Williams K.H."/>
            <person name="Banfield J.F."/>
        </authorList>
    </citation>
    <scope>NUCLEOTIDE SEQUENCE [LARGE SCALE GENOMIC DNA]</scope>
    <source>
        <strain evidence="9">RIFOXYD1_FULL_PER-ii_59_16</strain>
    </source>
</reference>
<dbReference type="PATRIC" id="fig|1735161.3.peg.108"/>
<accession>A0A0S1SK14</accession>
<evidence type="ECO:0000313" key="9">
    <source>
        <dbReference type="EMBL" id="ALM12812.1"/>
    </source>
</evidence>
<feature type="transmembrane region" description="Helical" evidence="8">
    <location>
        <begin position="208"/>
        <end position="225"/>
    </location>
</feature>
<dbReference type="KEGG" id="prf:PeribacterA2_0109"/>
<dbReference type="PANTHER" id="PTHR20855:SF3">
    <property type="entry name" value="LD03007P"/>
    <property type="match status" value="1"/>
</dbReference>
<comment type="similarity">
    <text evidence="2">Belongs to the UPF0073 (Hly-III) family.</text>
</comment>
<dbReference type="InterPro" id="IPR005744">
    <property type="entry name" value="Hy-lIII"/>
</dbReference>
<protein>
    <submittedName>
        <fullName evidence="9">Hemolysin III</fullName>
    </submittedName>
</protein>
<evidence type="ECO:0000256" key="4">
    <source>
        <dbReference type="ARBA" id="ARBA00022692"/>
    </source>
</evidence>
<accession>A0A0S1STU3</accession>
<feature type="transmembrane region" description="Helical" evidence="8">
    <location>
        <begin position="123"/>
        <end position="142"/>
    </location>
</feature>
<dbReference type="AlphaFoldDB" id="A0A0S1SPN7"/>
<name>A0A0S1SPN7_9BACT</name>
<dbReference type="Pfam" id="PF03006">
    <property type="entry name" value="HlyIII"/>
    <property type="match status" value="1"/>
</dbReference>
<feature type="transmembrane region" description="Helical" evidence="8">
    <location>
        <begin position="176"/>
        <end position="196"/>
    </location>
</feature>
<evidence type="ECO:0000256" key="5">
    <source>
        <dbReference type="ARBA" id="ARBA00022989"/>
    </source>
</evidence>
<accession>A0A0S1SFW6</accession>
<comment type="subcellular location">
    <subcellularLocation>
        <location evidence="1">Cell membrane</location>
        <topology evidence="1">Multi-pass membrane protein</topology>
    </subcellularLocation>
</comment>
<sequence>MKGGCRIALIRIATVQWWFMRGRRIEEAANSITHAAGFGLSVAALVLLVVWTADQGSARQVTAVSLYGAALVSLYLASTLYHSLKGTKAGRLLQLIDRSTIYVLIAGTYTPFALVALRGGWGWSLFGVIWGLALVGILLVNLSVRKFPVLTCVLYLGMGWLSVIAIVPMLERLPAVGIAWLFAGGILYSAGVLFFMSRKFLAHTAWHLMVLGGSACHFLAVCAVLQ</sequence>
<organism evidence="9 10">
    <name type="scientific">Candidatus Peribacter riflensis</name>
    <dbReference type="NCBI Taxonomy" id="1735162"/>
    <lineage>
        <taxon>Bacteria</taxon>
        <taxon>Candidatus Peregrinibacteriota</taxon>
        <taxon>Candidatus Peribacteria</taxon>
        <taxon>Candidatus Peribacterales</taxon>
        <taxon>Candidatus Peribacteraceae</taxon>
        <taxon>Candidatus Peribacter</taxon>
    </lineage>
</organism>
<dbReference type="InterPro" id="IPR004254">
    <property type="entry name" value="AdipoR/HlyIII-related"/>
</dbReference>
<feature type="binding site" evidence="7">
    <location>
        <position position="203"/>
    </location>
    <ligand>
        <name>Zn(2+)</name>
        <dbReference type="ChEBI" id="CHEBI:29105"/>
    </ligand>
</feature>
<keyword evidence="3" id="KW-1003">Cell membrane</keyword>
<feature type="transmembrane region" description="Helical" evidence="8">
    <location>
        <begin position="63"/>
        <end position="81"/>
    </location>
</feature>
<keyword evidence="4 8" id="KW-0812">Transmembrane</keyword>
<evidence type="ECO:0000256" key="6">
    <source>
        <dbReference type="ARBA" id="ARBA00023136"/>
    </source>
</evidence>
<evidence type="ECO:0000256" key="8">
    <source>
        <dbReference type="SAM" id="Phobius"/>
    </source>
</evidence>
<evidence type="ECO:0000313" key="10">
    <source>
        <dbReference type="Proteomes" id="UP000069135"/>
    </source>
</evidence>
<accession>A0A0S1SQU6</accession>
<feature type="binding site" evidence="7">
    <location>
        <position position="207"/>
    </location>
    <ligand>
        <name>Zn(2+)</name>
        <dbReference type="ChEBI" id="CHEBI:29105"/>
    </ligand>
</feature>
<dbReference type="PANTHER" id="PTHR20855">
    <property type="entry name" value="ADIPOR/PROGESTIN RECEPTOR-RELATED"/>
    <property type="match status" value="1"/>
</dbReference>
<gene>
    <name evidence="9" type="ORF">PeribacterD1_0109</name>
</gene>
<accession>A0A0S1SPN7</accession>
<dbReference type="EMBL" id="CP013065">
    <property type="protein sequence ID" value="ALM12812.1"/>
    <property type="molecule type" value="Genomic_DNA"/>
</dbReference>
<keyword evidence="7" id="KW-0479">Metal-binding</keyword>
<reference evidence="10" key="1">
    <citation type="submission" date="2015-10" db="EMBL/GenBank/DDBJ databases">
        <title>Analysis of five complete genome sequences for members of the class Peribacteria in the recently recognized Peregrinibacteria bacterial phylum.</title>
        <authorList>
            <person name="Anantharaman K."/>
            <person name="Brown C.T."/>
            <person name="Burstein D."/>
            <person name="Castelle C.J."/>
            <person name="Probst A.J."/>
            <person name="Thomas B.C."/>
            <person name="Williams K.H."/>
            <person name="Banfield J.F."/>
        </authorList>
    </citation>
    <scope>NUCLEOTIDE SEQUENCE [LARGE SCALE GENOMIC DNA]</scope>
</reference>
<feature type="binding site" evidence="7">
    <location>
        <position position="82"/>
    </location>
    <ligand>
        <name>Zn(2+)</name>
        <dbReference type="ChEBI" id="CHEBI:29105"/>
    </ligand>
</feature>
<evidence type="ECO:0000256" key="3">
    <source>
        <dbReference type="ARBA" id="ARBA00022475"/>
    </source>
</evidence>
<keyword evidence="6 8" id="KW-0472">Membrane</keyword>
<keyword evidence="7" id="KW-0862">Zinc</keyword>
<dbReference type="GO" id="GO:0005886">
    <property type="term" value="C:plasma membrane"/>
    <property type="evidence" value="ECO:0007669"/>
    <property type="project" value="UniProtKB-SubCell"/>
</dbReference>
<proteinExistence type="inferred from homology"/>
<dbReference type="GO" id="GO:0140911">
    <property type="term" value="F:pore-forming activity"/>
    <property type="evidence" value="ECO:0007669"/>
    <property type="project" value="InterPro"/>
</dbReference>
<dbReference type="NCBIfam" id="TIGR01065">
    <property type="entry name" value="hlyIII"/>
    <property type="match status" value="1"/>
</dbReference>
<evidence type="ECO:0000256" key="2">
    <source>
        <dbReference type="ARBA" id="ARBA00008488"/>
    </source>
</evidence>
<dbReference type="Proteomes" id="UP000069135">
    <property type="component" value="Chromosome"/>
</dbReference>
<dbReference type="GO" id="GO:0046872">
    <property type="term" value="F:metal ion binding"/>
    <property type="evidence" value="ECO:0007669"/>
    <property type="project" value="UniProtKB-KW"/>
</dbReference>
<keyword evidence="5 8" id="KW-1133">Transmembrane helix</keyword>
<feature type="transmembrane region" description="Helical" evidence="8">
    <location>
        <begin position="149"/>
        <end position="170"/>
    </location>
</feature>
<evidence type="ECO:0000256" key="1">
    <source>
        <dbReference type="ARBA" id="ARBA00004651"/>
    </source>
</evidence>
<dbReference type="STRING" id="1735162.PeribacterB2_0109"/>